<protein>
    <recommendedName>
        <fullName evidence="3">6-phosphogluconolactonase</fullName>
    </recommendedName>
</protein>
<dbReference type="InterPro" id="IPR015943">
    <property type="entry name" value="WD40/YVTN_repeat-like_dom_sf"/>
</dbReference>
<name>A0ABR4CYB9_9HELO</name>
<reference evidence="1 2" key="1">
    <citation type="journal article" date="2024" name="Commun. Biol.">
        <title>Comparative genomic analysis of thermophilic fungi reveals convergent evolutionary adaptations and gene losses.</title>
        <authorList>
            <person name="Steindorff A.S."/>
            <person name="Aguilar-Pontes M.V."/>
            <person name="Robinson A.J."/>
            <person name="Andreopoulos B."/>
            <person name="LaButti K."/>
            <person name="Kuo A."/>
            <person name="Mondo S."/>
            <person name="Riley R."/>
            <person name="Otillar R."/>
            <person name="Haridas S."/>
            <person name="Lipzen A."/>
            <person name="Grimwood J."/>
            <person name="Schmutz J."/>
            <person name="Clum A."/>
            <person name="Reid I.D."/>
            <person name="Moisan M.C."/>
            <person name="Butler G."/>
            <person name="Nguyen T.T.M."/>
            <person name="Dewar K."/>
            <person name="Conant G."/>
            <person name="Drula E."/>
            <person name="Henrissat B."/>
            <person name="Hansel C."/>
            <person name="Singer S."/>
            <person name="Hutchinson M.I."/>
            <person name="de Vries R.P."/>
            <person name="Natvig D.O."/>
            <person name="Powell A.J."/>
            <person name="Tsang A."/>
            <person name="Grigoriev I.V."/>
        </authorList>
    </citation>
    <scope>NUCLEOTIDE SEQUENCE [LARGE SCALE GENOMIC DNA]</scope>
    <source>
        <strain evidence="1 2">CBS 494.80</strain>
    </source>
</reference>
<dbReference type="SUPFAM" id="SSF51004">
    <property type="entry name" value="C-terminal (heme d1) domain of cytochrome cd1-nitrite reductase"/>
    <property type="match status" value="1"/>
</dbReference>
<keyword evidence="2" id="KW-1185">Reference proteome</keyword>
<evidence type="ECO:0000313" key="2">
    <source>
        <dbReference type="Proteomes" id="UP001595075"/>
    </source>
</evidence>
<organism evidence="1 2">
    <name type="scientific">Oculimacula yallundae</name>
    <dbReference type="NCBI Taxonomy" id="86028"/>
    <lineage>
        <taxon>Eukaryota</taxon>
        <taxon>Fungi</taxon>
        <taxon>Dikarya</taxon>
        <taxon>Ascomycota</taxon>
        <taxon>Pezizomycotina</taxon>
        <taxon>Leotiomycetes</taxon>
        <taxon>Helotiales</taxon>
        <taxon>Ploettnerulaceae</taxon>
        <taxon>Oculimacula</taxon>
    </lineage>
</organism>
<gene>
    <name evidence="1" type="ORF">VTL71DRAFT_8669</name>
</gene>
<proteinExistence type="predicted"/>
<dbReference type="EMBL" id="JAZHXI010000002">
    <property type="protein sequence ID" value="KAL2074889.1"/>
    <property type="molecule type" value="Genomic_DNA"/>
</dbReference>
<evidence type="ECO:0008006" key="3">
    <source>
        <dbReference type="Google" id="ProtNLM"/>
    </source>
</evidence>
<comment type="caution">
    <text evidence="1">The sequence shown here is derived from an EMBL/GenBank/DDBJ whole genome shotgun (WGS) entry which is preliminary data.</text>
</comment>
<dbReference type="Proteomes" id="UP001595075">
    <property type="component" value="Unassembled WGS sequence"/>
</dbReference>
<evidence type="ECO:0000313" key="1">
    <source>
        <dbReference type="EMBL" id="KAL2074889.1"/>
    </source>
</evidence>
<dbReference type="Gene3D" id="2.130.10.10">
    <property type="entry name" value="YVTN repeat-like/Quinoprotein amine dehydrogenase"/>
    <property type="match status" value="1"/>
</dbReference>
<dbReference type="InterPro" id="IPR011048">
    <property type="entry name" value="Haem_d1_sf"/>
</dbReference>
<accession>A0ABR4CYB9</accession>
<sequence>MFNPFSIPTHLSPAIHINQNKMRFAYLLIPQFVSALVIDQRDDRNRAVYFLDDDPNGSSIVSLKINPLDGTLSDPLRISTRGKGLPGVVAGASPGSVPVPGAADPLFSQDSVVVSENKYLFTVNAGSNTVSLFVIDEDNPWNPKLINTAPSQGDFPVSIAYSRKLKTACTLNGGSKAGVACFSVDHSAGLTPIGSLRPIALGQSTPPLGPPGTASDIVFNPSSTALFVTIKGQTPSSGSIYAYPVSTSSSGNSISTTAVISNPSSLVVDFSISFLGTDSKAVIADPSFGAAIVDIRPDFRVTVSNRVVVPNQGATCWGSYSSRFNSIFLMDAVNPDIIILDPVSGAVTGVISQNPAGRGSFDSALDQNYIYTLKAGQSVSVSDLSGLNHGGQAKEVQSFDLSSLGPRATWIGMAVYPSS</sequence>